<organism evidence="9 10">
    <name type="scientific">Kingdonia uniflora</name>
    <dbReference type="NCBI Taxonomy" id="39325"/>
    <lineage>
        <taxon>Eukaryota</taxon>
        <taxon>Viridiplantae</taxon>
        <taxon>Streptophyta</taxon>
        <taxon>Embryophyta</taxon>
        <taxon>Tracheophyta</taxon>
        <taxon>Spermatophyta</taxon>
        <taxon>Magnoliopsida</taxon>
        <taxon>Ranunculales</taxon>
        <taxon>Circaeasteraceae</taxon>
        <taxon>Kingdonia</taxon>
    </lineage>
</organism>
<evidence type="ECO:0000313" key="10">
    <source>
        <dbReference type="Proteomes" id="UP000541444"/>
    </source>
</evidence>
<evidence type="ECO:0000256" key="6">
    <source>
        <dbReference type="RuleBase" id="RU000682"/>
    </source>
</evidence>
<evidence type="ECO:0000256" key="7">
    <source>
        <dbReference type="SAM" id="MobiDB-lite"/>
    </source>
</evidence>
<feature type="DNA-binding region" description="Homeobox" evidence="5">
    <location>
        <begin position="57"/>
        <end position="116"/>
    </location>
</feature>
<dbReference type="GO" id="GO:0005634">
    <property type="term" value="C:nucleus"/>
    <property type="evidence" value="ECO:0007669"/>
    <property type="project" value="UniProtKB-SubCell"/>
</dbReference>
<dbReference type="SMART" id="SM00389">
    <property type="entry name" value="HOX"/>
    <property type="match status" value="1"/>
</dbReference>
<feature type="compositionally biased region" description="Basic residues" evidence="7">
    <location>
        <begin position="30"/>
        <end position="43"/>
    </location>
</feature>
<dbReference type="CDD" id="cd00086">
    <property type="entry name" value="homeodomain"/>
    <property type="match status" value="1"/>
</dbReference>
<dbReference type="PROSITE" id="PS00027">
    <property type="entry name" value="HOMEOBOX_1"/>
    <property type="match status" value="1"/>
</dbReference>
<proteinExistence type="predicted"/>
<gene>
    <name evidence="9" type="ORF">GIB67_009904</name>
</gene>
<dbReference type="PROSITE" id="PS50071">
    <property type="entry name" value="HOMEOBOX_2"/>
    <property type="match status" value="1"/>
</dbReference>
<keyword evidence="4 5" id="KW-0539">Nucleus</keyword>
<name>A0A7J7L4E9_9MAGN</name>
<comment type="subcellular location">
    <subcellularLocation>
        <location evidence="1 5 6">Nucleus</location>
    </subcellularLocation>
</comment>
<dbReference type="Gene3D" id="1.10.10.60">
    <property type="entry name" value="Homeodomain-like"/>
    <property type="match status" value="1"/>
</dbReference>
<dbReference type="GO" id="GO:0003677">
    <property type="term" value="F:DNA binding"/>
    <property type="evidence" value="ECO:0007669"/>
    <property type="project" value="UniProtKB-UniRule"/>
</dbReference>
<dbReference type="Pfam" id="PF00046">
    <property type="entry name" value="Homeodomain"/>
    <property type="match status" value="1"/>
</dbReference>
<evidence type="ECO:0000259" key="8">
    <source>
        <dbReference type="PROSITE" id="PS50071"/>
    </source>
</evidence>
<accession>A0A7J7L4E9</accession>
<keyword evidence="3 5" id="KW-0371">Homeobox</keyword>
<dbReference type="AlphaFoldDB" id="A0A7J7L4E9"/>
<feature type="region of interest" description="Disordered" evidence="7">
    <location>
        <begin position="18"/>
        <end position="92"/>
    </location>
</feature>
<dbReference type="OrthoDB" id="5973733at2759"/>
<evidence type="ECO:0000256" key="3">
    <source>
        <dbReference type="ARBA" id="ARBA00023155"/>
    </source>
</evidence>
<dbReference type="EMBL" id="JACGCM010002657">
    <property type="protein sequence ID" value="KAF6137428.1"/>
    <property type="molecule type" value="Genomic_DNA"/>
</dbReference>
<evidence type="ECO:0000256" key="5">
    <source>
        <dbReference type="PROSITE-ProRule" id="PRU00108"/>
    </source>
</evidence>
<dbReference type="InterPro" id="IPR017970">
    <property type="entry name" value="Homeobox_CS"/>
</dbReference>
<dbReference type="SUPFAM" id="SSF46689">
    <property type="entry name" value="Homeodomain-like"/>
    <property type="match status" value="1"/>
</dbReference>
<reference evidence="9 10" key="1">
    <citation type="journal article" date="2020" name="IScience">
        <title>Genome Sequencing of the Endangered Kingdonia uniflora (Circaeasteraceae, Ranunculales) Reveals Potential Mechanisms of Evolutionary Specialization.</title>
        <authorList>
            <person name="Sun Y."/>
            <person name="Deng T."/>
            <person name="Zhang A."/>
            <person name="Moore M.J."/>
            <person name="Landis J.B."/>
            <person name="Lin N."/>
            <person name="Zhang H."/>
            <person name="Zhang X."/>
            <person name="Huang J."/>
            <person name="Zhang X."/>
            <person name="Sun H."/>
            <person name="Wang H."/>
        </authorList>
    </citation>
    <scope>NUCLEOTIDE SEQUENCE [LARGE SCALE GENOMIC DNA]</scope>
    <source>
        <strain evidence="9">TB1705</strain>
        <tissue evidence="9">Leaf</tissue>
    </source>
</reference>
<dbReference type="PANTHER" id="PTHR45654">
    <property type="entry name" value="HOMEOBOX-LEUCINE ZIPPER PROTEIN MERISTEM L1"/>
    <property type="match status" value="1"/>
</dbReference>
<evidence type="ECO:0000256" key="2">
    <source>
        <dbReference type="ARBA" id="ARBA00023125"/>
    </source>
</evidence>
<sequence>MLDEWRTKILKSEIVADESSAPDGVDGARARKKKIKEKQRKVFSKNMSMGRVRDQQKRFEEELQREKQNQQDEELFKEVPHPDEKQRNELSKRLNLESRQVKFWFQNRLTQMKTQLERHENSILRQENDKLWLRTC</sequence>
<evidence type="ECO:0000256" key="4">
    <source>
        <dbReference type="ARBA" id="ARBA00023242"/>
    </source>
</evidence>
<dbReference type="PANTHER" id="PTHR45654:SF5">
    <property type="entry name" value="HOMEOBOX-LEUCINE ZIPPER PROTEIN ANTHOCYANINLESS 2-RELATED"/>
    <property type="match status" value="1"/>
</dbReference>
<keyword evidence="2 5" id="KW-0238">DNA-binding</keyword>
<protein>
    <recommendedName>
        <fullName evidence="8">Homeobox domain-containing protein</fullName>
    </recommendedName>
</protein>
<dbReference type="InterPro" id="IPR001356">
    <property type="entry name" value="HD"/>
</dbReference>
<feature type="compositionally biased region" description="Basic and acidic residues" evidence="7">
    <location>
        <begin position="51"/>
        <end position="92"/>
    </location>
</feature>
<keyword evidence="10" id="KW-1185">Reference proteome</keyword>
<evidence type="ECO:0000256" key="1">
    <source>
        <dbReference type="ARBA" id="ARBA00004123"/>
    </source>
</evidence>
<dbReference type="Proteomes" id="UP000541444">
    <property type="component" value="Unassembled WGS sequence"/>
</dbReference>
<dbReference type="InterPro" id="IPR042160">
    <property type="entry name" value="HD-Zip_IV"/>
</dbReference>
<dbReference type="GO" id="GO:0000981">
    <property type="term" value="F:DNA-binding transcription factor activity, RNA polymerase II-specific"/>
    <property type="evidence" value="ECO:0007669"/>
    <property type="project" value="InterPro"/>
</dbReference>
<evidence type="ECO:0000313" key="9">
    <source>
        <dbReference type="EMBL" id="KAF6137428.1"/>
    </source>
</evidence>
<feature type="domain" description="Homeobox" evidence="8">
    <location>
        <begin position="55"/>
        <end position="115"/>
    </location>
</feature>
<dbReference type="InterPro" id="IPR009057">
    <property type="entry name" value="Homeodomain-like_sf"/>
</dbReference>
<comment type="caution">
    <text evidence="9">The sequence shown here is derived from an EMBL/GenBank/DDBJ whole genome shotgun (WGS) entry which is preliminary data.</text>
</comment>